<evidence type="ECO:0000256" key="11">
    <source>
        <dbReference type="ARBA" id="ARBA00023136"/>
    </source>
</evidence>
<dbReference type="STRING" id="946362.F2UR95"/>
<dbReference type="FunFam" id="3.40.50.360:FF:000036">
    <property type="entry name" value="NADPH--cytochrome P450 reductase"/>
    <property type="match status" value="1"/>
</dbReference>
<dbReference type="PROSITE" id="PS50902">
    <property type="entry name" value="FLAVODOXIN_LIKE"/>
    <property type="match status" value="1"/>
</dbReference>
<dbReference type="GO" id="GO:0003958">
    <property type="term" value="F:NADPH-hemoprotein reductase activity"/>
    <property type="evidence" value="ECO:0007669"/>
    <property type="project" value="UniProtKB-EC"/>
</dbReference>
<dbReference type="InParanoid" id="F2UR95"/>
<dbReference type="InterPro" id="IPR039261">
    <property type="entry name" value="FNR_nucleotide-bd"/>
</dbReference>
<dbReference type="PRINTS" id="PR00369">
    <property type="entry name" value="FLAVODOXIN"/>
</dbReference>
<evidence type="ECO:0000256" key="13">
    <source>
        <dbReference type="SAM" id="MobiDB-lite"/>
    </source>
</evidence>
<dbReference type="GO" id="GO:0050660">
    <property type="term" value="F:flavin adenine dinucleotide binding"/>
    <property type="evidence" value="ECO:0007669"/>
    <property type="project" value="TreeGrafter"/>
</dbReference>
<dbReference type="Gene3D" id="3.40.50.360">
    <property type="match status" value="1"/>
</dbReference>
<dbReference type="Pfam" id="PF00258">
    <property type="entry name" value="Flavodoxin_1"/>
    <property type="match status" value="1"/>
</dbReference>
<dbReference type="InterPro" id="IPR023173">
    <property type="entry name" value="NADPH_Cyt_P450_Rdtase_alpha"/>
</dbReference>
<gene>
    <name evidence="16" type="ORF">PTSG_10876</name>
</gene>
<evidence type="ECO:0000256" key="9">
    <source>
        <dbReference type="ARBA" id="ARBA00022989"/>
    </source>
</evidence>
<feature type="compositionally biased region" description="Gly residues" evidence="13">
    <location>
        <begin position="44"/>
        <end position="57"/>
    </location>
</feature>
<dbReference type="InterPro" id="IPR017938">
    <property type="entry name" value="Riboflavin_synthase-like_b-brl"/>
</dbReference>
<dbReference type="InterPro" id="IPR001709">
    <property type="entry name" value="Flavoprot_Pyr_Nucl_cyt_Rdtase"/>
</dbReference>
<evidence type="ECO:0000256" key="5">
    <source>
        <dbReference type="ARBA" id="ARBA00022692"/>
    </source>
</evidence>
<reference evidence="16" key="1">
    <citation type="submission" date="2009-08" db="EMBL/GenBank/DDBJ databases">
        <title>Annotation of Salpingoeca rosetta.</title>
        <authorList>
            <consortium name="The Broad Institute Genome Sequencing Platform"/>
            <person name="Russ C."/>
            <person name="Cuomo C."/>
            <person name="Burger G."/>
            <person name="Gray M.W."/>
            <person name="Holland P.W.H."/>
            <person name="King N."/>
            <person name="Lang F.B.F."/>
            <person name="Roger A.J."/>
            <person name="Ruiz-Trillo I."/>
            <person name="Young S.K."/>
            <person name="Zeng Q."/>
            <person name="Gargeya S."/>
            <person name="Alvarado L."/>
            <person name="Berlin A."/>
            <person name="Chapman S.B."/>
            <person name="Chen Z."/>
            <person name="Freedman E."/>
            <person name="Gellesch M."/>
            <person name="Goldberg J."/>
            <person name="Griggs A."/>
            <person name="Gujja S."/>
            <person name="Heilman E."/>
            <person name="Heiman D."/>
            <person name="Howarth C."/>
            <person name="Mehta T."/>
            <person name="Neiman D."/>
            <person name="Pearson M."/>
            <person name="Roberts A."/>
            <person name="Saif S."/>
            <person name="Shea T."/>
            <person name="Shenoy N."/>
            <person name="Sisk P."/>
            <person name="Stolte C."/>
            <person name="Sykes S."/>
            <person name="White J."/>
            <person name="Yandava C."/>
            <person name="Haas B."/>
            <person name="Nusbaum C."/>
            <person name="Birren B."/>
        </authorList>
    </citation>
    <scope>NUCLEOTIDE SEQUENCE [LARGE SCALE GENOMIC DNA]</scope>
    <source>
        <strain evidence="16">ATCC 50818</strain>
    </source>
</reference>
<dbReference type="Gene3D" id="2.40.30.10">
    <property type="entry name" value="Translation factors"/>
    <property type="match status" value="1"/>
</dbReference>
<feature type="region of interest" description="Disordered" evidence="13">
    <location>
        <begin position="37"/>
        <end position="61"/>
    </location>
</feature>
<evidence type="ECO:0000256" key="8">
    <source>
        <dbReference type="ARBA" id="ARBA00022857"/>
    </source>
</evidence>
<evidence type="ECO:0000256" key="2">
    <source>
        <dbReference type="ARBA" id="ARBA00001974"/>
    </source>
</evidence>
<dbReference type="InterPro" id="IPR003097">
    <property type="entry name" value="CysJ-like_FAD-binding"/>
</dbReference>
<keyword evidence="6" id="KW-0256">Endoplasmic reticulum</keyword>
<dbReference type="InterPro" id="IPR008254">
    <property type="entry name" value="Flavodoxin/NO_synth"/>
</dbReference>
<keyword evidence="7" id="KW-0274">FAD</keyword>
<evidence type="ECO:0000256" key="12">
    <source>
        <dbReference type="ARBA" id="ARBA00023797"/>
    </source>
</evidence>
<evidence type="ECO:0000256" key="7">
    <source>
        <dbReference type="ARBA" id="ARBA00022827"/>
    </source>
</evidence>
<dbReference type="SUPFAM" id="SSF63380">
    <property type="entry name" value="Riboflavin synthase domain-like"/>
    <property type="match status" value="1"/>
</dbReference>
<dbReference type="SUPFAM" id="SSF52218">
    <property type="entry name" value="Flavoproteins"/>
    <property type="match status" value="1"/>
</dbReference>
<dbReference type="InterPro" id="IPR001433">
    <property type="entry name" value="OxRdtase_FAD/NAD-bd"/>
</dbReference>
<dbReference type="Gene3D" id="1.20.990.10">
    <property type="entry name" value="NADPH-cytochrome p450 Reductase, Chain A, domain 3"/>
    <property type="match status" value="1"/>
</dbReference>
<protein>
    <recommendedName>
        <fullName evidence="12">NADPH--hemoprotein reductase</fullName>
        <ecNumber evidence="12">1.6.2.4</ecNumber>
    </recommendedName>
</protein>
<keyword evidence="4" id="KW-0288">FMN</keyword>
<dbReference type="Gene3D" id="3.40.50.80">
    <property type="entry name" value="Nucleotide-binding domain of ferredoxin-NADP reductase (FNR) module"/>
    <property type="match status" value="1"/>
</dbReference>
<keyword evidence="11" id="KW-0472">Membrane</keyword>
<dbReference type="FunFam" id="1.20.990.10:FF:000001">
    <property type="entry name" value="NADPH--cytochrome P450 reductase"/>
    <property type="match status" value="1"/>
</dbReference>
<dbReference type="SUPFAM" id="SSF52343">
    <property type="entry name" value="Ferredoxin reductase-like, C-terminal NADP-linked domain"/>
    <property type="match status" value="1"/>
</dbReference>
<dbReference type="eggNOG" id="KOG1158">
    <property type="taxonomic scope" value="Eukaryota"/>
</dbReference>
<evidence type="ECO:0000259" key="14">
    <source>
        <dbReference type="PROSITE" id="PS50902"/>
    </source>
</evidence>
<keyword evidence="3" id="KW-0285">Flavoprotein</keyword>
<dbReference type="InterPro" id="IPR001094">
    <property type="entry name" value="Flavdoxin-like"/>
</dbReference>
<dbReference type="PANTHER" id="PTHR19384">
    <property type="entry name" value="NITRIC OXIDE SYNTHASE-RELATED"/>
    <property type="match status" value="1"/>
</dbReference>
<dbReference type="PANTHER" id="PTHR19384:SF17">
    <property type="entry name" value="NADPH--CYTOCHROME P450 REDUCTASE"/>
    <property type="match status" value="1"/>
</dbReference>
<sequence length="649" mass="73008">MELDSLDMAVLAGAAVAVAYFVYTKFLSEDAQHSKRASTVTMGGPSGAANGSGGGAMSVGIPQSPSGIDDSDFLAKLKATGAQVAIFYGSQTGTAEDFSLRLAREAKRFGITPLVADIQDYDMECLQTVAKEQENTVLLFCVATYGEGEPTDNALEFYNFLKDKEESGDDFDLTGLKFGVFGLGNKTYDHFNAMGMFVDKMLDKLGGQRITDLGLGDDDANMEEDFVNWKEQLWPEVCALFGKDPTDSEISFRQYELRPDLINKDKIFTGEPHFFGSFTKQKRPFTQKNPFVAQVRERRELYDDDDRSCLHIELDIAGSSLKYTAGDHVAVYPKNNPSLVEALAARLGIELDELLYLKATDEYAKKQTPFPCACTFRTALTHYVDICALPGHNIIQELVQYAQDEEEKSRLHHLVTKEGRQEFVKYIHDDLRTVLELTVWFVPELLCAGFKSVDVPADHLIELLPRLQPRCCHVNLIDEKVPVFVRRSTFRLPSKSRIPIIMIGPGTGVAPFRGFLQEREALKAKGKTLGDALLFFGCQHEHKHYMYREELEEFLESGVLSELHSAFSRDQQHKVYVQHLMKNNAKTIWKMIDAGAHIYVCGDAKHMARDVHRALVEIIKAETNLSTQDAETQLKTMAQQRRFQQDVWS</sequence>
<dbReference type="FunCoup" id="F2UR95">
    <property type="interactions" value="1562"/>
</dbReference>
<dbReference type="PIRSF" id="PIRSF000208">
    <property type="entry name" value="P450R"/>
    <property type="match status" value="1"/>
</dbReference>
<dbReference type="InterPro" id="IPR029039">
    <property type="entry name" value="Flavoprotein-like_sf"/>
</dbReference>
<keyword evidence="8" id="KW-0521">NADP</keyword>
<evidence type="ECO:0000256" key="10">
    <source>
        <dbReference type="ARBA" id="ARBA00023002"/>
    </source>
</evidence>
<dbReference type="OrthoDB" id="1856718at2759"/>
<feature type="domain" description="FAD-binding FR-type" evidence="15">
    <location>
        <begin position="288"/>
        <end position="493"/>
    </location>
</feature>
<evidence type="ECO:0000256" key="4">
    <source>
        <dbReference type="ARBA" id="ARBA00022643"/>
    </source>
</evidence>
<dbReference type="PRINTS" id="PR00371">
    <property type="entry name" value="FPNCR"/>
</dbReference>
<keyword evidence="10" id="KW-0560">Oxidoreductase</keyword>
<proteinExistence type="predicted"/>
<dbReference type="Proteomes" id="UP000007799">
    <property type="component" value="Unassembled WGS sequence"/>
</dbReference>
<evidence type="ECO:0000313" key="17">
    <source>
        <dbReference type="Proteomes" id="UP000007799"/>
    </source>
</evidence>
<dbReference type="GeneID" id="16068787"/>
<dbReference type="EMBL" id="GL832991">
    <property type="protein sequence ID" value="EGD80198.1"/>
    <property type="molecule type" value="Genomic_DNA"/>
</dbReference>
<dbReference type="RefSeq" id="XP_004988260.1">
    <property type="nucleotide sequence ID" value="XM_004988203.1"/>
</dbReference>
<feature type="domain" description="Flavodoxin-like" evidence="14">
    <location>
        <begin position="84"/>
        <end position="234"/>
    </location>
</feature>
<dbReference type="InterPro" id="IPR017927">
    <property type="entry name" value="FAD-bd_FR_type"/>
</dbReference>
<keyword evidence="17" id="KW-1185">Reference proteome</keyword>
<keyword evidence="9" id="KW-1133">Transmembrane helix</keyword>
<keyword evidence="5" id="KW-0812">Transmembrane</keyword>
<evidence type="ECO:0000256" key="1">
    <source>
        <dbReference type="ARBA" id="ARBA00001917"/>
    </source>
</evidence>
<comment type="cofactor">
    <cofactor evidence="2">
        <name>FAD</name>
        <dbReference type="ChEBI" id="CHEBI:57692"/>
    </cofactor>
</comment>
<dbReference type="InterPro" id="IPR023208">
    <property type="entry name" value="P450R"/>
</dbReference>
<dbReference type="GO" id="GO:0010181">
    <property type="term" value="F:FMN binding"/>
    <property type="evidence" value="ECO:0007669"/>
    <property type="project" value="InterPro"/>
</dbReference>
<dbReference type="OMA" id="QKRYQRD"/>
<dbReference type="GO" id="GO:0005829">
    <property type="term" value="C:cytosol"/>
    <property type="evidence" value="ECO:0007669"/>
    <property type="project" value="TreeGrafter"/>
</dbReference>
<name>F2UR95_SALR5</name>
<dbReference type="PROSITE" id="PS51384">
    <property type="entry name" value="FAD_FR"/>
    <property type="match status" value="1"/>
</dbReference>
<evidence type="ECO:0000256" key="6">
    <source>
        <dbReference type="ARBA" id="ARBA00022824"/>
    </source>
</evidence>
<dbReference type="Pfam" id="PF00667">
    <property type="entry name" value="FAD_binding_1"/>
    <property type="match status" value="1"/>
</dbReference>
<evidence type="ECO:0000313" key="16">
    <source>
        <dbReference type="EMBL" id="EGD80198.1"/>
    </source>
</evidence>
<dbReference type="FunFam" id="3.40.50.80:FF:000001">
    <property type="entry name" value="NADPH--cytochrome P450 reductase 1"/>
    <property type="match status" value="1"/>
</dbReference>
<dbReference type="EC" id="1.6.2.4" evidence="12"/>
<dbReference type="KEGG" id="sre:PTSG_10876"/>
<evidence type="ECO:0000259" key="15">
    <source>
        <dbReference type="PROSITE" id="PS51384"/>
    </source>
</evidence>
<dbReference type="AlphaFoldDB" id="F2UR95"/>
<organism evidence="17">
    <name type="scientific">Salpingoeca rosetta (strain ATCC 50818 / BSB-021)</name>
    <dbReference type="NCBI Taxonomy" id="946362"/>
    <lineage>
        <taxon>Eukaryota</taxon>
        <taxon>Choanoflagellata</taxon>
        <taxon>Craspedida</taxon>
        <taxon>Salpingoecidae</taxon>
        <taxon>Salpingoeca</taxon>
    </lineage>
</organism>
<comment type="cofactor">
    <cofactor evidence="1">
        <name>FMN</name>
        <dbReference type="ChEBI" id="CHEBI:58210"/>
    </cofactor>
</comment>
<evidence type="ECO:0000256" key="3">
    <source>
        <dbReference type="ARBA" id="ARBA00022630"/>
    </source>
</evidence>
<dbReference type="Pfam" id="PF00175">
    <property type="entry name" value="NAD_binding_1"/>
    <property type="match status" value="1"/>
</dbReference>
<accession>F2UR95</accession>